<evidence type="ECO:0000313" key="4">
    <source>
        <dbReference type="Proteomes" id="UP000474024"/>
    </source>
</evidence>
<keyword evidence="4" id="KW-1185">Reference proteome</keyword>
<dbReference type="Proteomes" id="UP000474024">
    <property type="component" value="Unassembled WGS sequence"/>
</dbReference>
<organism evidence="3 4">
    <name type="scientific">Roseburia porci</name>
    <dbReference type="NCBI Taxonomy" id="2605790"/>
    <lineage>
        <taxon>Bacteria</taxon>
        <taxon>Bacillati</taxon>
        <taxon>Bacillota</taxon>
        <taxon>Clostridia</taxon>
        <taxon>Lachnospirales</taxon>
        <taxon>Lachnospiraceae</taxon>
        <taxon>Roseburia</taxon>
    </lineage>
</organism>
<feature type="transmembrane region" description="Helical" evidence="2">
    <location>
        <begin position="50"/>
        <end position="71"/>
    </location>
</feature>
<keyword evidence="2" id="KW-0472">Membrane</keyword>
<accession>A0A6L5YPD6</accession>
<proteinExistence type="predicted"/>
<feature type="region of interest" description="Disordered" evidence="1">
    <location>
        <begin position="343"/>
        <end position="373"/>
    </location>
</feature>
<dbReference type="AlphaFoldDB" id="A0A6L5YPD6"/>
<keyword evidence="2" id="KW-1133">Transmembrane helix</keyword>
<name>A0A6L5YPD6_9FIRM</name>
<evidence type="ECO:0000256" key="1">
    <source>
        <dbReference type="SAM" id="MobiDB-lite"/>
    </source>
</evidence>
<comment type="caution">
    <text evidence="3">The sequence shown here is derived from an EMBL/GenBank/DDBJ whole genome shotgun (WGS) entry which is preliminary data.</text>
</comment>
<feature type="compositionally biased region" description="Acidic residues" evidence="1">
    <location>
        <begin position="343"/>
        <end position="354"/>
    </location>
</feature>
<dbReference type="EMBL" id="VUNI01000002">
    <property type="protein sequence ID" value="MST73676.1"/>
    <property type="molecule type" value="Genomic_DNA"/>
</dbReference>
<evidence type="ECO:0000313" key="3">
    <source>
        <dbReference type="EMBL" id="MST73676.1"/>
    </source>
</evidence>
<evidence type="ECO:0000256" key="2">
    <source>
        <dbReference type="SAM" id="Phobius"/>
    </source>
</evidence>
<feature type="transmembrane region" description="Helical" evidence="2">
    <location>
        <begin position="25"/>
        <end position="44"/>
    </location>
</feature>
<gene>
    <name evidence="3" type="ORF">FYJ75_01325</name>
</gene>
<keyword evidence="2" id="KW-0812">Transmembrane</keyword>
<sequence length="386" mass="43063">MENTIMGEEQTAGSKKKADFSSVQIIFSAIALAVLFILELYVMLNFPTDYRMLGIFGVLMLVALYLLIVSIQKKMYQKETRMQEQYDMILRSEKASYLMLKKTYEMMEKRMGQMEQTASVPADNIINAQKAIAKVTINRNRENAEALLNSNDQVMDMLEAFQEKFHANNEALMNNQKTLIDQNNQDILSKQQELLSNISELDKYLKSGKIQDDLKSQLEKTIEESIREAAAYQAEKIASEVKTEAASVAKEAVKTEAQAAPVVEEEVLEPESVVQPEVVEEAPIIEEVVEPATEEVPIVEEVVEPATEEAPIVEEVVEPATEEAPIVDEVVEPAVEEAPIVEEVVEPAAEETPVEAEPVNDTPAPDLSDPNRMMTPEEIAALIANM</sequence>
<protein>
    <submittedName>
        <fullName evidence="3">Uncharacterized protein</fullName>
    </submittedName>
</protein>
<reference evidence="3 4" key="1">
    <citation type="submission" date="2019-08" db="EMBL/GenBank/DDBJ databases">
        <title>In-depth cultivation of the pig gut microbiome towards novel bacterial diversity and tailored functional studies.</title>
        <authorList>
            <person name="Wylensek D."/>
            <person name="Hitch T.C.A."/>
            <person name="Clavel T."/>
        </authorList>
    </citation>
    <scope>NUCLEOTIDE SEQUENCE [LARGE SCALE GENOMIC DNA]</scope>
    <source>
        <strain evidence="3 4">MUC/MUC-530-WT-4D</strain>
    </source>
</reference>